<protein>
    <recommendedName>
        <fullName evidence="1">NAD-dependent epimerase/dehydratase domain-containing protein</fullName>
    </recommendedName>
</protein>
<gene>
    <name evidence="2" type="ORF">EHS25_003617</name>
</gene>
<dbReference type="PANTHER" id="PTHR48079:SF6">
    <property type="entry name" value="NAD(P)-BINDING DOMAIN-CONTAINING PROTEIN-RELATED"/>
    <property type="match status" value="1"/>
</dbReference>
<dbReference type="PANTHER" id="PTHR48079">
    <property type="entry name" value="PROTEIN YEEZ"/>
    <property type="match status" value="1"/>
</dbReference>
<dbReference type="SUPFAM" id="SSF51735">
    <property type="entry name" value="NAD(P)-binding Rossmann-fold domains"/>
    <property type="match status" value="1"/>
</dbReference>
<evidence type="ECO:0000313" key="2">
    <source>
        <dbReference type="EMBL" id="RSH87127.1"/>
    </source>
</evidence>
<dbReference type="InterPro" id="IPR051783">
    <property type="entry name" value="NAD(P)-dependent_oxidoreduct"/>
</dbReference>
<sequence>MSSPQILILGAAGYIGGEPLPPNVTDHRNRPRGPAQSLLAGLGVNTVIGSVDDTALLSSLVSKADVVFNFAVPFFGGDAAMQTIVNALEERAKTSAVKPVFLQTSGSGSIMYGSDGVAGEDVWKDTDYERWESLPDSAFFHSGDKILAAAAERGIISAYIVMSPTVYGPGLGPELSLQMPAYVRYAKRTGQAAYIGKGQNIWGNVHVSDLSALYLILMNHALTAPGSTVATPGSHGWSNLIYAGLGQHTWKPIVSLIGDQLAARGDIPHTGAVSIPEGSGDMYMFGGNSFMAVSEKAKALGWRQVQPDLEEAVKLALPK</sequence>
<evidence type="ECO:0000259" key="1">
    <source>
        <dbReference type="Pfam" id="PF01370"/>
    </source>
</evidence>
<proteinExistence type="predicted"/>
<dbReference type="OrthoDB" id="10262413at2759"/>
<dbReference type="STRING" id="1890683.A0A427Y7R8"/>
<reference evidence="2 3" key="1">
    <citation type="submission" date="2018-11" db="EMBL/GenBank/DDBJ databases">
        <title>Genome sequence of Saitozyma podzolica DSM 27192.</title>
        <authorList>
            <person name="Aliyu H."/>
            <person name="Gorte O."/>
            <person name="Ochsenreither K."/>
        </authorList>
    </citation>
    <scope>NUCLEOTIDE SEQUENCE [LARGE SCALE GENOMIC DNA]</scope>
    <source>
        <strain evidence="2 3">DSM 27192</strain>
    </source>
</reference>
<organism evidence="2 3">
    <name type="scientific">Saitozyma podzolica</name>
    <dbReference type="NCBI Taxonomy" id="1890683"/>
    <lineage>
        <taxon>Eukaryota</taxon>
        <taxon>Fungi</taxon>
        <taxon>Dikarya</taxon>
        <taxon>Basidiomycota</taxon>
        <taxon>Agaricomycotina</taxon>
        <taxon>Tremellomycetes</taxon>
        <taxon>Tremellales</taxon>
        <taxon>Trimorphomycetaceae</taxon>
        <taxon>Saitozyma</taxon>
    </lineage>
</organism>
<dbReference type="InterPro" id="IPR001509">
    <property type="entry name" value="Epimerase_deHydtase"/>
</dbReference>
<dbReference type="InterPro" id="IPR036291">
    <property type="entry name" value="NAD(P)-bd_dom_sf"/>
</dbReference>
<dbReference type="EMBL" id="RSCD01000018">
    <property type="protein sequence ID" value="RSH87127.1"/>
    <property type="molecule type" value="Genomic_DNA"/>
</dbReference>
<dbReference type="AlphaFoldDB" id="A0A427Y7R8"/>
<keyword evidence="3" id="KW-1185">Reference proteome</keyword>
<name>A0A427Y7R8_9TREE</name>
<dbReference type="Pfam" id="PF01370">
    <property type="entry name" value="Epimerase"/>
    <property type="match status" value="1"/>
</dbReference>
<accession>A0A427Y7R8</accession>
<dbReference type="Gene3D" id="3.40.50.720">
    <property type="entry name" value="NAD(P)-binding Rossmann-like Domain"/>
    <property type="match status" value="1"/>
</dbReference>
<dbReference type="Proteomes" id="UP000279259">
    <property type="component" value="Unassembled WGS sequence"/>
</dbReference>
<evidence type="ECO:0000313" key="3">
    <source>
        <dbReference type="Proteomes" id="UP000279259"/>
    </source>
</evidence>
<dbReference type="GO" id="GO:0004029">
    <property type="term" value="F:aldehyde dehydrogenase (NAD+) activity"/>
    <property type="evidence" value="ECO:0007669"/>
    <property type="project" value="TreeGrafter"/>
</dbReference>
<comment type="caution">
    <text evidence="2">The sequence shown here is derived from an EMBL/GenBank/DDBJ whole genome shotgun (WGS) entry which is preliminary data.</text>
</comment>
<feature type="domain" description="NAD-dependent epimerase/dehydratase" evidence="1">
    <location>
        <begin position="6"/>
        <end position="221"/>
    </location>
</feature>
<dbReference type="GO" id="GO:0005737">
    <property type="term" value="C:cytoplasm"/>
    <property type="evidence" value="ECO:0007669"/>
    <property type="project" value="TreeGrafter"/>
</dbReference>